<name>R0GSQ3_9BRAS</name>
<keyword evidence="1" id="KW-0732">Signal</keyword>
<evidence type="ECO:0000313" key="2">
    <source>
        <dbReference type="EMBL" id="EOA38821.1"/>
    </source>
</evidence>
<dbReference type="AlphaFoldDB" id="R0GSQ3"/>
<protein>
    <submittedName>
        <fullName evidence="2">Uncharacterized protein</fullName>
    </submittedName>
</protein>
<dbReference type="PANTHER" id="PTHR36312:SF15">
    <property type="entry name" value="THIONIN-LIKE PROTEIN"/>
    <property type="match status" value="1"/>
</dbReference>
<evidence type="ECO:0000256" key="1">
    <source>
        <dbReference type="SAM" id="SignalP"/>
    </source>
</evidence>
<proteinExistence type="predicted"/>
<reference evidence="3" key="1">
    <citation type="journal article" date="2013" name="Nat. Genet.">
        <title>The Capsella rubella genome and the genomic consequences of rapid mating system evolution.</title>
        <authorList>
            <person name="Slotte T."/>
            <person name="Hazzouri K.M."/>
            <person name="Agren J.A."/>
            <person name="Koenig D."/>
            <person name="Maumus F."/>
            <person name="Guo Y.L."/>
            <person name="Steige K."/>
            <person name="Platts A.E."/>
            <person name="Escobar J.S."/>
            <person name="Newman L.K."/>
            <person name="Wang W."/>
            <person name="Mandakova T."/>
            <person name="Vello E."/>
            <person name="Smith L.M."/>
            <person name="Henz S.R."/>
            <person name="Steffen J."/>
            <person name="Takuno S."/>
            <person name="Brandvain Y."/>
            <person name="Coop G."/>
            <person name="Andolfatto P."/>
            <person name="Hu T.T."/>
            <person name="Blanchette M."/>
            <person name="Clark R.M."/>
            <person name="Quesneville H."/>
            <person name="Nordborg M."/>
            <person name="Gaut B.S."/>
            <person name="Lysak M.A."/>
            <person name="Jenkins J."/>
            <person name="Grimwood J."/>
            <person name="Chapman J."/>
            <person name="Prochnik S."/>
            <person name="Shu S."/>
            <person name="Rokhsar D."/>
            <person name="Schmutz J."/>
            <person name="Weigel D."/>
            <person name="Wright S.I."/>
        </authorList>
    </citation>
    <scope>NUCLEOTIDE SEQUENCE [LARGE SCALE GENOMIC DNA]</scope>
    <source>
        <strain evidence="3">cv. Monte Gargano</strain>
    </source>
</reference>
<dbReference type="PANTHER" id="PTHR36312">
    <property type="entry name" value="THIONIN-LIKE PROTEIN 1"/>
    <property type="match status" value="1"/>
</dbReference>
<sequence length="81" mass="8759">MEGKGVVAMLVAMMMVMGNLLPQAEAQSTSFRQCLTPCLLHCGNDLSFQHIITCPYDCFQTCLDPTTPSPPPSPSPKSDNN</sequence>
<dbReference type="Proteomes" id="UP000029121">
    <property type="component" value="Unassembled WGS sequence"/>
</dbReference>
<evidence type="ECO:0000313" key="3">
    <source>
        <dbReference type="Proteomes" id="UP000029121"/>
    </source>
</evidence>
<organism evidence="2 3">
    <name type="scientific">Capsella rubella</name>
    <dbReference type="NCBI Taxonomy" id="81985"/>
    <lineage>
        <taxon>Eukaryota</taxon>
        <taxon>Viridiplantae</taxon>
        <taxon>Streptophyta</taxon>
        <taxon>Embryophyta</taxon>
        <taxon>Tracheophyta</taxon>
        <taxon>Spermatophyta</taxon>
        <taxon>Magnoliopsida</taxon>
        <taxon>eudicotyledons</taxon>
        <taxon>Gunneridae</taxon>
        <taxon>Pentapetalae</taxon>
        <taxon>rosids</taxon>
        <taxon>malvids</taxon>
        <taxon>Brassicales</taxon>
        <taxon>Brassicaceae</taxon>
        <taxon>Camelineae</taxon>
        <taxon>Capsella</taxon>
    </lineage>
</organism>
<dbReference type="InterPro" id="IPR038975">
    <property type="entry name" value="THNL"/>
</dbReference>
<feature type="signal peptide" evidence="1">
    <location>
        <begin position="1"/>
        <end position="26"/>
    </location>
</feature>
<dbReference type="EMBL" id="KB870805">
    <property type="protein sequence ID" value="EOA38821.1"/>
    <property type="molecule type" value="Genomic_DNA"/>
</dbReference>
<accession>R0GSQ3</accession>
<gene>
    <name evidence="2" type="ORF">CARUB_v10011145mg</name>
</gene>
<feature type="chain" id="PRO_5004341416" evidence="1">
    <location>
        <begin position="27"/>
        <end position="81"/>
    </location>
</feature>
<keyword evidence="3" id="KW-1185">Reference proteome</keyword>